<evidence type="ECO:0000313" key="3">
    <source>
        <dbReference type="EMBL" id="CQR24521.1"/>
    </source>
</evidence>
<evidence type="ECO:0000313" key="4">
    <source>
        <dbReference type="Proteomes" id="UP000198604"/>
    </source>
</evidence>
<dbReference type="Gene3D" id="3.40.50.2000">
    <property type="entry name" value="Glycogen Phosphorylase B"/>
    <property type="match status" value="2"/>
</dbReference>
<proteinExistence type="predicted"/>
<gene>
    <name evidence="3" type="primary">epsF</name>
    <name evidence="3" type="ORF">BN1356_00868</name>
</gene>
<dbReference type="Pfam" id="PF13477">
    <property type="entry name" value="Glyco_trans_4_2"/>
    <property type="match status" value="1"/>
</dbReference>
<keyword evidence="4" id="KW-1185">Reference proteome</keyword>
<dbReference type="GO" id="GO:0016757">
    <property type="term" value="F:glycosyltransferase activity"/>
    <property type="evidence" value="ECO:0007669"/>
    <property type="project" value="InterPro"/>
</dbReference>
<name>A0A0E4H451_9STRE</name>
<dbReference type="Proteomes" id="UP000198604">
    <property type="component" value="Unassembled WGS sequence"/>
</dbReference>
<reference evidence="4" key="1">
    <citation type="submission" date="2015-03" db="EMBL/GenBank/DDBJ databases">
        <authorList>
            <person name="Urmite Genomes"/>
        </authorList>
    </citation>
    <scope>NUCLEOTIDE SEQUENCE [LARGE SCALE GENOMIC DNA]</scope>
    <source>
        <strain evidence="4">FF10</strain>
    </source>
</reference>
<dbReference type="Pfam" id="PF00534">
    <property type="entry name" value="Glycos_transf_1"/>
    <property type="match status" value="1"/>
</dbReference>
<evidence type="ECO:0000259" key="2">
    <source>
        <dbReference type="Pfam" id="PF13477"/>
    </source>
</evidence>
<dbReference type="PANTHER" id="PTHR12526">
    <property type="entry name" value="GLYCOSYLTRANSFERASE"/>
    <property type="match status" value="1"/>
</dbReference>
<dbReference type="OrthoDB" id="9806653at2"/>
<dbReference type="AlphaFoldDB" id="A0A0E4H451"/>
<feature type="domain" description="Glycosyltransferase subfamily 4-like N-terminal" evidence="2">
    <location>
        <begin position="3"/>
        <end position="147"/>
    </location>
</feature>
<accession>A0A0E4H451</accession>
<dbReference type="InterPro" id="IPR001296">
    <property type="entry name" value="Glyco_trans_1"/>
</dbReference>
<feature type="domain" description="Glycosyl transferase family 1" evidence="1">
    <location>
        <begin position="185"/>
        <end position="339"/>
    </location>
</feature>
<dbReference type="EMBL" id="CTEN01000002">
    <property type="protein sequence ID" value="CQR24521.1"/>
    <property type="molecule type" value="Genomic_DNA"/>
</dbReference>
<dbReference type="RefSeq" id="WP_093650171.1">
    <property type="nucleotide sequence ID" value="NZ_CTEN01000002.1"/>
</dbReference>
<sequence length="370" mass="41763">MKKVLIVSTVSRQFYLFEQANIRVLRKLGYEVHGAANFDDRSERLKEVNVIEHHIPFQRSPFTPRNVKAYKELLALVEKEQFDVIHCHAPVGGVLARLVGKKFKKAKVIYTAHGFHFYKGASKLNWLLFYPVEKWLSKYTDQLIVINHEDFNIANSKFKMKALDLVSGIGVNFDKFKPATPSLKSEKRAKLGFKDDDKILIYVGELSKRKNQKVLITAMADVVKDYPNAYLLLVGRGALKAEYKELIASLGLEKNVRMLGYRDDIATLMQLSDVALSSSTQEGLPVNLMEALGTGLPLVVSNCRGNSDLVENGVNGQIISENEAGFWSQTIINLLGKPQVLAQYGVKSLEKSKLFSEEEVMQEMQEIYSK</sequence>
<dbReference type="InterPro" id="IPR028098">
    <property type="entry name" value="Glyco_trans_4-like_N"/>
</dbReference>
<dbReference type="CDD" id="cd03808">
    <property type="entry name" value="GT4_CapM-like"/>
    <property type="match status" value="1"/>
</dbReference>
<evidence type="ECO:0000259" key="1">
    <source>
        <dbReference type="Pfam" id="PF00534"/>
    </source>
</evidence>
<organism evidence="3 4">
    <name type="scientific">Streptococcus varani</name>
    <dbReference type="NCBI Taxonomy" id="1608583"/>
    <lineage>
        <taxon>Bacteria</taxon>
        <taxon>Bacillati</taxon>
        <taxon>Bacillota</taxon>
        <taxon>Bacilli</taxon>
        <taxon>Lactobacillales</taxon>
        <taxon>Streptococcaceae</taxon>
        <taxon>Streptococcus</taxon>
    </lineage>
</organism>
<protein>
    <submittedName>
        <fullName evidence="3">Exopolysaccharide biosynthesis protein</fullName>
    </submittedName>
</protein>
<dbReference type="PANTHER" id="PTHR12526:SF630">
    <property type="entry name" value="GLYCOSYLTRANSFERASE"/>
    <property type="match status" value="1"/>
</dbReference>
<dbReference type="STRING" id="1608583.BN1356_00868"/>
<dbReference type="SUPFAM" id="SSF53756">
    <property type="entry name" value="UDP-Glycosyltransferase/glycogen phosphorylase"/>
    <property type="match status" value="1"/>
</dbReference>